<proteinExistence type="predicted"/>
<protein>
    <submittedName>
        <fullName evidence="1">Uncharacterized protein</fullName>
    </submittedName>
</protein>
<accession>A0A0G0Z612</accession>
<name>A0A0G0Z612_9BACT</name>
<reference evidence="1 2" key="1">
    <citation type="journal article" date="2015" name="Nature">
        <title>rRNA introns, odd ribosomes, and small enigmatic genomes across a large radiation of phyla.</title>
        <authorList>
            <person name="Brown C.T."/>
            <person name="Hug L.A."/>
            <person name="Thomas B.C."/>
            <person name="Sharon I."/>
            <person name="Castelle C.J."/>
            <person name="Singh A."/>
            <person name="Wilkins M.J."/>
            <person name="Williams K.H."/>
            <person name="Banfield J.F."/>
        </authorList>
    </citation>
    <scope>NUCLEOTIDE SEQUENCE [LARGE SCALE GENOMIC DNA]</scope>
</reference>
<evidence type="ECO:0000313" key="2">
    <source>
        <dbReference type="Proteomes" id="UP000034875"/>
    </source>
</evidence>
<dbReference type="AlphaFoldDB" id="A0A0G0Z612"/>
<evidence type="ECO:0000313" key="1">
    <source>
        <dbReference type="EMBL" id="KKS44110.1"/>
    </source>
</evidence>
<organism evidence="1 2">
    <name type="scientific">candidate division CPR1 bacterium GW2011_GWA2_42_17</name>
    <dbReference type="NCBI Taxonomy" id="1618341"/>
    <lineage>
        <taxon>Bacteria</taxon>
        <taxon>candidate division CPR1</taxon>
    </lineage>
</organism>
<dbReference type="EMBL" id="LCCZ01000011">
    <property type="protein sequence ID" value="KKS44110.1"/>
    <property type="molecule type" value="Genomic_DNA"/>
</dbReference>
<sequence length="234" mass="26817">MEKTHPDEIEAIARQTQRVEFSEFTEDRLTAWRTDMGGEKYERMTTDFSDRTGYAQIVNLGTEKETVDETPWEVERANKTKVQRKAMWERWDSGSRSTWTDNDGQIIVELEEGPDFRIATTITNKGLYQTTACKLGKTKERPKWPLIVGEEEFFAAAQLLPPSAYFIENLCIVTDDNGKKVVDRHLYARNTEQLRGTPDTYKTMLVTSDNGVARYGSDEHGLEPDHVPTTEVVN</sequence>
<comment type="caution">
    <text evidence="1">The sequence shown here is derived from an EMBL/GenBank/DDBJ whole genome shotgun (WGS) entry which is preliminary data.</text>
</comment>
<dbReference type="Proteomes" id="UP000034875">
    <property type="component" value="Unassembled WGS sequence"/>
</dbReference>
<gene>
    <name evidence="1" type="ORF">UV05_C0011G0001</name>
</gene>